<dbReference type="Gene3D" id="3.40.50.720">
    <property type="entry name" value="NAD(P)-binding Rossmann-like Domain"/>
    <property type="match status" value="1"/>
</dbReference>
<name>A0A0F9IFY2_9ZZZZ</name>
<dbReference type="SUPFAM" id="SSF51735">
    <property type="entry name" value="NAD(P)-binding Rossmann-fold domains"/>
    <property type="match status" value="1"/>
</dbReference>
<proteinExistence type="inferred from homology"/>
<dbReference type="InterPro" id="IPR006095">
    <property type="entry name" value="Glu/Leu/Phe/Val/Trp_DH"/>
</dbReference>
<protein>
    <submittedName>
        <fullName evidence="5">Uncharacterized protein</fullName>
    </submittedName>
</protein>
<accession>A0A0F9IFY2</accession>
<sequence>MEVNPYEVAKKQIDIVAKEMELDPNITRYLKRVERALIVAIPIMMDDGSLQIFEGYRVHHSTVRGPGKGGIRYSPNVNLDEVKALATWMTWKCSLLNLPLGGAKGGVCVNPRILSKRELEKLTRRYTSEIINFIGPDIDIPAPDVNTNAQVMAWIMDTYSMNKGRPVPGVVTGKPIEIGGSIGRTPATGKGLYFVLEAMCKKLELELKTQSIIVQGFGNVGGTIADFLYKEGCKVIAVSDISGGLYCHQGLNISKLLDWTRSENYLKDYKDDNYQLISN</sequence>
<organism evidence="5">
    <name type="scientific">marine sediment metagenome</name>
    <dbReference type="NCBI Taxonomy" id="412755"/>
    <lineage>
        <taxon>unclassified sequences</taxon>
        <taxon>metagenomes</taxon>
        <taxon>ecological metagenomes</taxon>
    </lineage>
</organism>
<dbReference type="Gene3D" id="3.40.50.10860">
    <property type="entry name" value="Leucine Dehydrogenase, chain A, domain 1"/>
    <property type="match status" value="1"/>
</dbReference>
<dbReference type="SUPFAM" id="SSF53223">
    <property type="entry name" value="Aminoacid dehydrogenase-like, N-terminal domain"/>
    <property type="match status" value="1"/>
</dbReference>
<dbReference type="PANTHER" id="PTHR11606:SF13">
    <property type="entry name" value="GLUTAMATE DEHYDROGENASE 1, MITOCHONDRIAL"/>
    <property type="match status" value="1"/>
</dbReference>
<comment type="caution">
    <text evidence="5">The sequence shown here is derived from an EMBL/GenBank/DDBJ whole genome shotgun (WGS) entry which is preliminary data.</text>
</comment>
<dbReference type="GO" id="GO:0004352">
    <property type="term" value="F:glutamate dehydrogenase (NAD+) activity"/>
    <property type="evidence" value="ECO:0007669"/>
    <property type="project" value="TreeGrafter"/>
</dbReference>
<dbReference type="Pfam" id="PF00208">
    <property type="entry name" value="ELFV_dehydrog"/>
    <property type="match status" value="1"/>
</dbReference>
<feature type="non-terminal residue" evidence="5">
    <location>
        <position position="279"/>
    </location>
</feature>
<dbReference type="InterPro" id="IPR046346">
    <property type="entry name" value="Aminoacid_DH-like_N_sf"/>
</dbReference>
<dbReference type="GO" id="GO:0006538">
    <property type="term" value="P:L-glutamate catabolic process"/>
    <property type="evidence" value="ECO:0007669"/>
    <property type="project" value="TreeGrafter"/>
</dbReference>
<dbReference type="AlphaFoldDB" id="A0A0F9IFY2"/>
<feature type="domain" description="Glutamate/phenylalanine/leucine/valine/L-tryptophan dehydrogenase dimerisation" evidence="4">
    <location>
        <begin position="34"/>
        <end position="160"/>
    </location>
</feature>
<dbReference type="PROSITE" id="PS00074">
    <property type="entry name" value="GLFV_DEHYDROGENASE"/>
    <property type="match status" value="1"/>
</dbReference>
<reference evidence="5" key="1">
    <citation type="journal article" date="2015" name="Nature">
        <title>Complex archaea that bridge the gap between prokaryotes and eukaryotes.</title>
        <authorList>
            <person name="Spang A."/>
            <person name="Saw J.H."/>
            <person name="Jorgensen S.L."/>
            <person name="Zaremba-Niedzwiedzka K."/>
            <person name="Martijn J."/>
            <person name="Lind A.E."/>
            <person name="van Eijk R."/>
            <person name="Schleper C."/>
            <person name="Guy L."/>
            <person name="Ettema T.J."/>
        </authorList>
    </citation>
    <scope>NUCLEOTIDE SEQUENCE</scope>
</reference>
<feature type="domain" description="Glutamate/phenylalanine/leucine/valine/L-tryptophan dehydrogenase C-terminal" evidence="3">
    <location>
        <begin position="179"/>
        <end position="277"/>
    </location>
</feature>
<comment type="similarity">
    <text evidence="1">Belongs to the Glu/Leu/Phe/Val dehydrogenases family.</text>
</comment>
<dbReference type="InterPro" id="IPR006097">
    <property type="entry name" value="Glu/Leu/Phe/Val/Trp_DH_dimer"/>
</dbReference>
<keyword evidence="2" id="KW-0560">Oxidoreductase</keyword>
<dbReference type="EMBL" id="LAZR01012514">
    <property type="protein sequence ID" value="KKM26417.1"/>
    <property type="molecule type" value="Genomic_DNA"/>
</dbReference>
<evidence type="ECO:0000256" key="1">
    <source>
        <dbReference type="ARBA" id="ARBA00006382"/>
    </source>
</evidence>
<gene>
    <name evidence="5" type="ORF">LCGC14_1584970</name>
</gene>
<dbReference type="InterPro" id="IPR006096">
    <property type="entry name" value="Glu/Leu/Phe/Val/Trp_DH_C"/>
</dbReference>
<dbReference type="PRINTS" id="PR00082">
    <property type="entry name" value="GLFDHDRGNASE"/>
</dbReference>
<evidence type="ECO:0000259" key="3">
    <source>
        <dbReference type="Pfam" id="PF00208"/>
    </source>
</evidence>
<evidence type="ECO:0000313" key="5">
    <source>
        <dbReference type="EMBL" id="KKM26417.1"/>
    </source>
</evidence>
<dbReference type="PANTHER" id="PTHR11606">
    <property type="entry name" value="GLUTAMATE DEHYDROGENASE"/>
    <property type="match status" value="1"/>
</dbReference>
<dbReference type="FunFam" id="3.40.50.10860:FF:000003">
    <property type="entry name" value="Glutamate dehydrogenase"/>
    <property type="match status" value="1"/>
</dbReference>
<dbReference type="InterPro" id="IPR036291">
    <property type="entry name" value="NAD(P)-bd_dom_sf"/>
</dbReference>
<dbReference type="InterPro" id="IPR033524">
    <property type="entry name" value="Glu/Leu/Phe/Val_DH_AS"/>
</dbReference>
<evidence type="ECO:0000259" key="4">
    <source>
        <dbReference type="Pfam" id="PF02812"/>
    </source>
</evidence>
<evidence type="ECO:0000256" key="2">
    <source>
        <dbReference type="ARBA" id="ARBA00023002"/>
    </source>
</evidence>
<dbReference type="Pfam" id="PF02812">
    <property type="entry name" value="ELFV_dehydrog_N"/>
    <property type="match status" value="1"/>
</dbReference>